<gene>
    <name evidence="4" type="ORF">LRX75_19720</name>
</gene>
<keyword evidence="3 4" id="KW-0560">Oxidoreductase</keyword>
<reference evidence="4" key="1">
    <citation type="submission" date="2021-12" db="EMBL/GenBank/DDBJ databases">
        <authorList>
            <person name="Li Y."/>
        </authorList>
    </citation>
    <scope>NUCLEOTIDE SEQUENCE</scope>
    <source>
        <strain evidence="4">DKSPLA3</strain>
    </source>
</reference>
<evidence type="ECO:0000256" key="3">
    <source>
        <dbReference type="ARBA" id="ARBA00023002"/>
    </source>
</evidence>
<dbReference type="PANTHER" id="PTHR36925:SF1">
    <property type="entry name" value="COBALT-PRECORRIN-6A REDUCTASE"/>
    <property type="match status" value="1"/>
</dbReference>
<dbReference type="GO" id="GO:0009236">
    <property type="term" value="P:cobalamin biosynthetic process"/>
    <property type="evidence" value="ECO:0007669"/>
    <property type="project" value="UniProtKB-KW"/>
</dbReference>
<dbReference type="RefSeq" id="WP_231816353.1">
    <property type="nucleotide sequence ID" value="NZ_JAJOZR010000014.1"/>
</dbReference>
<evidence type="ECO:0000313" key="5">
    <source>
        <dbReference type="Proteomes" id="UP001139089"/>
    </source>
</evidence>
<dbReference type="NCBIfam" id="TIGR00715">
    <property type="entry name" value="precor6x_red"/>
    <property type="match status" value="1"/>
</dbReference>
<accession>A0A9X1NWM3</accession>
<name>A0A9X1NWM3_9HYPH</name>
<evidence type="ECO:0000313" key="4">
    <source>
        <dbReference type="EMBL" id="MCD7111271.1"/>
    </source>
</evidence>
<dbReference type="PROSITE" id="PS51014">
    <property type="entry name" value="COBK_CBIJ"/>
    <property type="match status" value="1"/>
</dbReference>
<comment type="pathway">
    <text evidence="1">Cofactor biosynthesis; adenosylcobalamin biosynthesis.</text>
</comment>
<keyword evidence="5" id="KW-1185">Reference proteome</keyword>
<dbReference type="InterPro" id="IPR003723">
    <property type="entry name" value="Precorrin-6x_reduct"/>
</dbReference>
<keyword evidence="2" id="KW-0169">Cobalamin biosynthesis</keyword>
<protein>
    <submittedName>
        <fullName evidence="4">Cobalt-precorrin-6A reductase</fullName>
        <ecNumber evidence="4">1.3.1.106</ecNumber>
    </submittedName>
</protein>
<dbReference type="GO" id="GO:0016994">
    <property type="term" value="F:precorrin-6A reductase activity"/>
    <property type="evidence" value="ECO:0007669"/>
    <property type="project" value="InterPro"/>
</dbReference>
<dbReference type="PANTHER" id="PTHR36925">
    <property type="entry name" value="COBALT-PRECORRIN-6A REDUCTASE"/>
    <property type="match status" value="1"/>
</dbReference>
<sequence length="254" mass="26739">MGHHILLLGGTTDARALAAALAQTTHRVVLSLAGRTRAPMAQPVPTRIGGFGGAEGLARTLRTEGFDLLIDATHPFATRISDNAAKAARDTGIPAFALRRPPWERQAGDLWTCVPSIGAAVAALGERPQRILLAIGRQEAARFEAAPQHAYLVRSVDPVTPPLTLPDVRYILATGPFGEAEEHALLVEHRIDRIVAKNSGGSATYGKIAAARALQIPVLLVERSSGAALPAVGTVEAALARIDHELAPGRKRGV</sequence>
<evidence type="ECO:0000256" key="2">
    <source>
        <dbReference type="ARBA" id="ARBA00022573"/>
    </source>
</evidence>
<proteinExistence type="predicted"/>
<dbReference type="AlphaFoldDB" id="A0A9X1NWM3"/>
<organism evidence="4 5">
    <name type="scientific">Rhizobium quercicola</name>
    <dbReference type="NCBI Taxonomy" id="2901226"/>
    <lineage>
        <taxon>Bacteria</taxon>
        <taxon>Pseudomonadati</taxon>
        <taxon>Pseudomonadota</taxon>
        <taxon>Alphaproteobacteria</taxon>
        <taxon>Hyphomicrobiales</taxon>
        <taxon>Rhizobiaceae</taxon>
        <taxon>Rhizobium/Agrobacterium group</taxon>
        <taxon>Rhizobium</taxon>
    </lineage>
</organism>
<dbReference type="Pfam" id="PF02571">
    <property type="entry name" value="CbiJ"/>
    <property type="match status" value="1"/>
</dbReference>
<comment type="caution">
    <text evidence="4">The sequence shown here is derived from an EMBL/GenBank/DDBJ whole genome shotgun (WGS) entry which is preliminary data.</text>
</comment>
<dbReference type="Proteomes" id="UP001139089">
    <property type="component" value="Unassembled WGS sequence"/>
</dbReference>
<dbReference type="NCBIfam" id="NF005968">
    <property type="entry name" value="PRK08057.1-2"/>
    <property type="match status" value="1"/>
</dbReference>
<dbReference type="EMBL" id="JAJOZR010000014">
    <property type="protein sequence ID" value="MCD7111271.1"/>
    <property type="molecule type" value="Genomic_DNA"/>
</dbReference>
<evidence type="ECO:0000256" key="1">
    <source>
        <dbReference type="ARBA" id="ARBA00004953"/>
    </source>
</evidence>
<dbReference type="EC" id="1.3.1.106" evidence="4"/>